<keyword evidence="1" id="KW-0812">Transmembrane</keyword>
<dbReference type="PROSITE" id="PS50097">
    <property type="entry name" value="BTB"/>
    <property type="match status" value="1"/>
</dbReference>
<proteinExistence type="predicted"/>
<evidence type="ECO:0000313" key="4">
    <source>
        <dbReference type="Proteomes" id="UP000186817"/>
    </source>
</evidence>
<dbReference type="OrthoDB" id="437903at2759"/>
<keyword evidence="1" id="KW-1133">Transmembrane helix</keyword>
<dbReference type="Gene3D" id="3.30.710.10">
    <property type="entry name" value="Potassium Channel Kv1.1, Chain A"/>
    <property type="match status" value="1"/>
</dbReference>
<sequence>MLLLLISYQASLYDVAIDRGPTWSLPADAQMEVLEATVTAEEASDVVLDFGIDSMPANSVLLRLASPVFNRMLRSGMKEAQQSIIKVDVASKEEFTIFYELLVPMAWSTDKVTKTNVDSLLAISDYYQVGMLKQACEELLLGLPPSGTRLLQAHKHGLKAQYERCMSDLAKKSTKADLEALQSYPDVFMEVTIRKQDLLNQIMEMKGEIVSCQGSVVDSVTIPDRETAFVAGRKFAPHEAKIITDMGFELLDRQIHWAELWILMRSLAHVLQEIVVSGAVAKLLIMFRQGLKARSLPDGEVMGSDFREAQLAQAPLLRRGSKAAEGRMRAVEIALTCDASEAASSFAVAEAVSNSDLPSLRAAATQYGPSSDLEPRLLEAVQAQSTRALALQKQLEVQVVSCPVWRLGICCTPSFRSEAFPEALITTRLSLNSEFPSKAALSAVGPAWGADCALDLQRYEQYQVLRTPIADKVYRTGLHIPETVRSWMPVLSLGLLMLSFDHRITIIIILTTIIIVIAITISINNSSSGINSSNNCNKQNTGTNNDIVDIKDTIVLVTFIIMEGIHGHYHEVQGTDAELLKIAEDLDISVLDFANICIDPEDFANPLELSTRGGGKVVENITHFVRDHSVSTVPRILSTSRIEAVRAIETATKE</sequence>
<gene>
    <name evidence="3" type="ORF">AK812_SmicGene4429</name>
</gene>
<keyword evidence="1" id="KW-0472">Membrane</keyword>
<name>A0A1Q9EW84_SYMMI</name>
<dbReference type="SUPFAM" id="SSF54695">
    <property type="entry name" value="POZ domain"/>
    <property type="match status" value="1"/>
</dbReference>
<organism evidence="3 4">
    <name type="scientific">Symbiodinium microadriaticum</name>
    <name type="common">Dinoflagellate</name>
    <name type="synonym">Zooxanthella microadriatica</name>
    <dbReference type="NCBI Taxonomy" id="2951"/>
    <lineage>
        <taxon>Eukaryota</taxon>
        <taxon>Sar</taxon>
        <taxon>Alveolata</taxon>
        <taxon>Dinophyceae</taxon>
        <taxon>Suessiales</taxon>
        <taxon>Symbiodiniaceae</taxon>
        <taxon>Symbiodinium</taxon>
    </lineage>
</organism>
<dbReference type="Pfam" id="PF00651">
    <property type="entry name" value="BTB"/>
    <property type="match status" value="1"/>
</dbReference>
<evidence type="ECO:0000256" key="1">
    <source>
        <dbReference type="SAM" id="Phobius"/>
    </source>
</evidence>
<dbReference type="AlphaFoldDB" id="A0A1Q9EW84"/>
<dbReference type="Proteomes" id="UP000186817">
    <property type="component" value="Unassembled WGS sequence"/>
</dbReference>
<dbReference type="PANTHER" id="PTHR22744:SF17">
    <property type="entry name" value="BTB DOMAIN-CONTAINING PROTEIN"/>
    <property type="match status" value="1"/>
</dbReference>
<protein>
    <recommendedName>
        <fullName evidence="2">BTB domain-containing protein</fullName>
    </recommendedName>
</protein>
<comment type="caution">
    <text evidence="3">The sequence shown here is derived from an EMBL/GenBank/DDBJ whole genome shotgun (WGS) entry which is preliminary data.</text>
</comment>
<feature type="domain" description="BTB" evidence="2">
    <location>
        <begin position="44"/>
        <end position="102"/>
    </location>
</feature>
<dbReference type="InterPro" id="IPR011333">
    <property type="entry name" value="SKP1/BTB/POZ_sf"/>
</dbReference>
<accession>A0A1Q9EW84</accession>
<dbReference type="CDD" id="cd18186">
    <property type="entry name" value="BTB_POZ_ZBTB_KLHL-like"/>
    <property type="match status" value="1"/>
</dbReference>
<feature type="transmembrane region" description="Helical" evidence="1">
    <location>
        <begin position="504"/>
        <end position="523"/>
    </location>
</feature>
<reference evidence="3 4" key="1">
    <citation type="submission" date="2016-02" db="EMBL/GenBank/DDBJ databases">
        <title>Genome analysis of coral dinoflagellate symbionts highlights evolutionary adaptations to a symbiotic lifestyle.</title>
        <authorList>
            <person name="Aranda M."/>
            <person name="Li Y."/>
            <person name="Liew Y.J."/>
            <person name="Baumgarten S."/>
            <person name="Simakov O."/>
            <person name="Wilson M."/>
            <person name="Piel J."/>
            <person name="Ashoor H."/>
            <person name="Bougouffa S."/>
            <person name="Bajic V.B."/>
            <person name="Ryu T."/>
            <person name="Ravasi T."/>
            <person name="Bayer T."/>
            <person name="Micklem G."/>
            <person name="Kim H."/>
            <person name="Bhak J."/>
            <person name="Lajeunesse T.C."/>
            <person name="Voolstra C.R."/>
        </authorList>
    </citation>
    <scope>NUCLEOTIDE SEQUENCE [LARGE SCALE GENOMIC DNA]</scope>
    <source>
        <strain evidence="3 4">CCMP2467</strain>
    </source>
</reference>
<dbReference type="InterPro" id="IPR000210">
    <property type="entry name" value="BTB/POZ_dom"/>
</dbReference>
<evidence type="ECO:0000313" key="3">
    <source>
        <dbReference type="EMBL" id="OLQ11696.1"/>
    </source>
</evidence>
<dbReference type="PANTHER" id="PTHR22744">
    <property type="entry name" value="HELIX LOOP HELIX PROTEIN 21-RELATED"/>
    <property type="match status" value="1"/>
</dbReference>
<evidence type="ECO:0000259" key="2">
    <source>
        <dbReference type="PROSITE" id="PS50097"/>
    </source>
</evidence>
<dbReference type="SMART" id="SM00225">
    <property type="entry name" value="BTB"/>
    <property type="match status" value="1"/>
</dbReference>
<keyword evidence="4" id="KW-1185">Reference proteome</keyword>
<dbReference type="EMBL" id="LSRX01000055">
    <property type="protein sequence ID" value="OLQ11696.1"/>
    <property type="molecule type" value="Genomic_DNA"/>
</dbReference>